<feature type="compositionally biased region" description="Polar residues" evidence="1">
    <location>
        <begin position="685"/>
        <end position="698"/>
    </location>
</feature>
<feature type="transmembrane region" description="Helical" evidence="2">
    <location>
        <begin position="401"/>
        <end position="426"/>
    </location>
</feature>
<keyword evidence="2" id="KW-0472">Membrane</keyword>
<keyword evidence="4" id="KW-1185">Reference proteome</keyword>
<feature type="transmembrane region" description="Helical" evidence="2">
    <location>
        <begin position="371"/>
        <end position="394"/>
    </location>
</feature>
<keyword evidence="2" id="KW-1133">Transmembrane helix</keyword>
<feature type="transmembrane region" description="Helical" evidence="2">
    <location>
        <begin position="237"/>
        <end position="255"/>
    </location>
</feature>
<feature type="transmembrane region" description="Helical" evidence="2">
    <location>
        <begin position="267"/>
        <end position="289"/>
    </location>
</feature>
<dbReference type="OrthoDB" id="442217at2759"/>
<evidence type="ECO:0000256" key="2">
    <source>
        <dbReference type="SAM" id="Phobius"/>
    </source>
</evidence>
<feature type="region of interest" description="Disordered" evidence="1">
    <location>
        <begin position="681"/>
        <end position="708"/>
    </location>
</feature>
<dbReference type="AlphaFoldDB" id="A0A1Q9D1G2"/>
<protein>
    <submittedName>
        <fullName evidence="3">Uncharacterized protein</fullName>
    </submittedName>
</protein>
<feature type="transmembrane region" description="Helical" evidence="2">
    <location>
        <begin position="432"/>
        <end position="449"/>
    </location>
</feature>
<gene>
    <name evidence="3" type="ORF">AK812_SmicGene29559</name>
</gene>
<feature type="compositionally biased region" description="Basic and acidic residues" evidence="1">
    <location>
        <begin position="96"/>
        <end position="106"/>
    </location>
</feature>
<organism evidence="3 4">
    <name type="scientific">Symbiodinium microadriaticum</name>
    <name type="common">Dinoflagellate</name>
    <name type="synonym">Zooxanthella microadriatica</name>
    <dbReference type="NCBI Taxonomy" id="2951"/>
    <lineage>
        <taxon>Eukaryota</taxon>
        <taxon>Sar</taxon>
        <taxon>Alveolata</taxon>
        <taxon>Dinophyceae</taxon>
        <taxon>Suessiales</taxon>
        <taxon>Symbiodiniaceae</taxon>
        <taxon>Symbiodinium</taxon>
    </lineage>
</organism>
<name>A0A1Q9D1G2_SYMMI</name>
<feature type="transmembrane region" description="Helical" evidence="2">
    <location>
        <begin position="295"/>
        <end position="316"/>
    </location>
</feature>
<evidence type="ECO:0000313" key="4">
    <source>
        <dbReference type="Proteomes" id="UP000186817"/>
    </source>
</evidence>
<feature type="region of interest" description="Disordered" evidence="1">
    <location>
        <begin position="1"/>
        <end position="143"/>
    </location>
</feature>
<proteinExistence type="predicted"/>
<feature type="transmembrane region" description="Helical" evidence="2">
    <location>
        <begin position="194"/>
        <end position="217"/>
    </location>
</feature>
<feature type="transmembrane region" description="Helical" evidence="2">
    <location>
        <begin position="571"/>
        <end position="598"/>
    </location>
</feature>
<evidence type="ECO:0000256" key="1">
    <source>
        <dbReference type="SAM" id="MobiDB-lite"/>
    </source>
</evidence>
<feature type="compositionally biased region" description="Basic and acidic residues" evidence="1">
    <location>
        <begin position="37"/>
        <end position="49"/>
    </location>
</feature>
<feature type="compositionally biased region" description="Basic and acidic residues" evidence="1">
    <location>
        <begin position="117"/>
        <end position="134"/>
    </location>
</feature>
<accession>A0A1Q9D1G2</accession>
<dbReference type="EMBL" id="LSRX01000782">
    <property type="protein sequence ID" value="OLP89019.1"/>
    <property type="molecule type" value="Genomic_DNA"/>
</dbReference>
<comment type="caution">
    <text evidence="3">The sequence shown here is derived from an EMBL/GenBank/DDBJ whole genome shotgun (WGS) entry which is preliminary data.</text>
</comment>
<feature type="transmembrane region" description="Helical" evidence="2">
    <location>
        <begin position="328"/>
        <end position="351"/>
    </location>
</feature>
<dbReference type="Proteomes" id="UP000186817">
    <property type="component" value="Unassembled WGS sequence"/>
</dbReference>
<evidence type="ECO:0000313" key="3">
    <source>
        <dbReference type="EMBL" id="OLP89019.1"/>
    </source>
</evidence>
<keyword evidence="2" id="KW-0812">Transmembrane</keyword>
<sequence>MARSCEFSSILPATLSSKSLGPDHVVRPQIVITPPRRAVDAVDVTEPRDQPPQTPPVDDRDHSPAGNLQLPGSFPKTEVSDPEEDPACPQSSSVSQDRECEQDRLQRRPSYSSQKSRRSDGSSRGDSDVTEKRSKYSQGSKRRGSFTVARVSMDTTKSALDRVPFTDGVECVMQLYLEDCCEDGSGAAGRTIRILVVLFGLLLLVSTLSFWSLMIPFAPPEAGFWENWRFNFVAVPSMMYVVSRSGVLLLFRSISPSERTRMSSKSLWLPVVGPVCCIFIQTISGAWLGLFPLPYLILTAAVPAQTVALIAARLSVPSDLLSTEVRRWWMYVTFGFIAYPLQSMLFMLWLAVFPELTEVLQVLGSFALNGLLAVSAVIMEWIGLWLGLPVYLLYEIKVMILFVSFLYTAALLSTAKSATVLALMLAQDAAKAAAIFLKMCYHLLAIVEIEHMGQNDTHTCTSCDCTTLGSLLVTPSELLALRRRKWSLMLDVRDRLRDIFAVFQLHTRNSLQEADLALADVRLLAGFTRCIVVLGLVELCEVLVPLLYMILATMLHVLGDNREYIYLFDNVELWSALVGNGFGFLIEISVLLLLQAALFRLIGFNLLDFIALVLKMDFSYWTAILSTCLEGWVVVLLSHGGHDLEAIRVPFGRQDQLEASRWQLEQCRPASCKWRGRESLHSHSRQNSGGTCKSQSLAGRSPSHVRRA</sequence>
<reference evidence="3 4" key="1">
    <citation type="submission" date="2016-02" db="EMBL/GenBank/DDBJ databases">
        <title>Genome analysis of coral dinoflagellate symbionts highlights evolutionary adaptations to a symbiotic lifestyle.</title>
        <authorList>
            <person name="Aranda M."/>
            <person name="Li Y."/>
            <person name="Liew Y.J."/>
            <person name="Baumgarten S."/>
            <person name="Simakov O."/>
            <person name="Wilson M."/>
            <person name="Piel J."/>
            <person name="Ashoor H."/>
            <person name="Bougouffa S."/>
            <person name="Bajic V.B."/>
            <person name="Ryu T."/>
            <person name="Ravasi T."/>
            <person name="Bayer T."/>
            <person name="Micklem G."/>
            <person name="Kim H."/>
            <person name="Bhak J."/>
            <person name="Lajeunesse T.C."/>
            <person name="Voolstra C.R."/>
        </authorList>
    </citation>
    <scope>NUCLEOTIDE SEQUENCE [LARGE SCALE GENOMIC DNA]</scope>
    <source>
        <strain evidence="3 4">CCMP2467</strain>
    </source>
</reference>